<dbReference type="PANTHER" id="PTHR15020:SF50">
    <property type="entry name" value="UPF0659 PROTEIN YMR090W"/>
    <property type="match status" value="1"/>
</dbReference>
<comment type="caution">
    <text evidence="2">The sequence shown here is derived from an EMBL/GenBank/DDBJ whole genome shotgun (WGS) entry which is preliminary data.</text>
</comment>
<dbReference type="RefSeq" id="WP_344612898.1">
    <property type="nucleotide sequence ID" value="NZ_BAAARV010000023.1"/>
</dbReference>
<reference evidence="3" key="1">
    <citation type="journal article" date="2019" name="Int. J. Syst. Evol. Microbiol.">
        <title>The Global Catalogue of Microorganisms (GCM) 10K type strain sequencing project: providing services to taxonomists for standard genome sequencing and annotation.</title>
        <authorList>
            <consortium name="The Broad Institute Genomics Platform"/>
            <consortium name="The Broad Institute Genome Sequencing Center for Infectious Disease"/>
            <person name="Wu L."/>
            <person name="Ma J."/>
        </authorList>
    </citation>
    <scope>NUCLEOTIDE SEQUENCE [LARGE SCALE GENOMIC DNA]</scope>
    <source>
        <strain evidence="3">JCM 3272</strain>
    </source>
</reference>
<accession>A0ABP5T669</accession>
<evidence type="ECO:0000313" key="2">
    <source>
        <dbReference type="EMBL" id="GAA2344005.1"/>
    </source>
</evidence>
<keyword evidence="3" id="KW-1185">Reference proteome</keyword>
<dbReference type="InterPro" id="IPR036291">
    <property type="entry name" value="NAD(P)-bd_dom_sf"/>
</dbReference>
<dbReference type="EMBL" id="BAAARV010000023">
    <property type="protein sequence ID" value="GAA2344005.1"/>
    <property type="molecule type" value="Genomic_DNA"/>
</dbReference>
<sequence>MELTVVAASGGTGRHILDQALAAGHDVTAVVRNPRKLDGLGDRVRIVAVDLARPDAGALREAVAGAGAVLSALGATSAGEEGVAERGTRAVVAAMRTAGARRLVVLSAAPIGTVPSPQRPAPPRHDPGDGFFMRHLGAPFARTRFRAHYADLARMEDVVRGSDLDWSISRPPMFTDKPGTGRYQEAFGRNIRGGFSIPRADVAHHMLGLVGRPETVHQIVGVAS</sequence>
<protein>
    <submittedName>
        <fullName evidence="2">SDR family oxidoreductase</fullName>
    </submittedName>
</protein>
<name>A0ABP5T669_9ACTN</name>
<organism evidence="2 3">
    <name type="scientific">Dactylosporangium salmoneum</name>
    <dbReference type="NCBI Taxonomy" id="53361"/>
    <lineage>
        <taxon>Bacteria</taxon>
        <taxon>Bacillati</taxon>
        <taxon>Actinomycetota</taxon>
        <taxon>Actinomycetes</taxon>
        <taxon>Micromonosporales</taxon>
        <taxon>Micromonosporaceae</taxon>
        <taxon>Dactylosporangium</taxon>
    </lineage>
</organism>
<feature type="domain" description="NAD(P)-binding" evidence="1">
    <location>
        <begin position="8"/>
        <end position="210"/>
    </location>
</feature>
<dbReference type="InterPro" id="IPR016040">
    <property type="entry name" value="NAD(P)-bd_dom"/>
</dbReference>
<dbReference type="SUPFAM" id="SSF51735">
    <property type="entry name" value="NAD(P)-binding Rossmann-fold domains"/>
    <property type="match status" value="1"/>
</dbReference>
<dbReference type="Gene3D" id="3.40.50.720">
    <property type="entry name" value="NAD(P)-binding Rossmann-like Domain"/>
    <property type="match status" value="1"/>
</dbReference>
<gene>
    <name evidence="2" type="ORF">GCM10010170_029320</name>
</gene>
<dbReference type="Pfam" id="PF13460">
    <property type="entry name" value="NAD_binding_10"/>
    <property type="match status" value="1"/>
</dbReference>
<evidence type="ECO:0000259" key="1">
    <source>
        <dbReference type="Pfam" id="PF13460"/>
    </source>
</evidence>
<evidence type="ECO:0000313" key="3">
    <source>
        <dbReference type="Proteomes" id="UP001501444"/>
    </source>
</evidence>
<dbReference type="Proteomes" id="UP001501444">
    <property type="component" value="Unassembled WGS sequence"/>
</dbReference>
<proteinExistence type="predicted"/>
<dbReference type="PANTHER" id="PTHR15020">
    <property type="entry name" value="FLAVIN REDUCTASE-RELATED"/>
    <property type="match status" value="1"/>
</dbReference>